<dbReference type="Proteomes" id="UP000253740">
    <property type="component" value="Unassembled WGS sequence"/>
</dbReference>
<evidence type="ECO:0000256" key="6">
    <source>
        <dbReference type="SAM" id="MobiDB-lite"/>
    </source>
</evidence>
<evidence type="ECO:0000256" key="5">
    <source>
        <dbReference type="PIRNR" id="PIRNR038471"/>
    </source>
</evidence>
<dbReference type="Gene3D" id="2.40.10.340">
    <property type="entry name" value="Rod shape-determining protein MreC, domain 1"/>
    <property type="match status" value="1"/>
</dbReference>
<dbReference type="Gene3D" id="2.40.10.350">
    <property type="entry name" value="Rod shape-determining protein MreC, domain 2"/>
    <property type="match status" value="1"/>
</dbReference>
<dbReference type="HOGENOM" id="CLU_042663_2_0_6"/>
<dbReference type="EMBL" id="DF970194">
    <property type="protein sequence ID" value="GAP66200.1"/>
    <property type="molecule type" value="Genomic_DNA"/>
</dbReference>
<dbReference type="RefSeq" id="WP_062536666.1">
    <property type="nucleotide sequence ID" value="NZ_DF970194.1"/>
</dbReference>
<feature type="region of interest" description="Disordered" evidence="6">
    <location>
        <begin position="278"/>
        <end position="307"/>
    </location>
</feature>
<evidence type="ECO:0000256" key="2">
    <source>
        <dbReference type="ARBA" id="ARBA00013855"/>
    </source>
</evidence>
<dbReference type="InterPro" id="IPR042175">
    <property type="entry name" value="Cell/Rod_MreC_2"/>
</dbReference>
<dbReference type="PIRSF" id="PIRSF038471">
    <property type="entry name" value="MreC"/>
    <property type="match status" value="1"/>
</dbReference>
<dbReference type="Pfam" id="PF04085">
    <property type="entry name" value="MreC"/>
    <property type="match status" value="1"/>
</dbReference>
<feature type="compositionally biased region" description="Pro residues" evidence="6">
    <location>
        <begin position="281"/>
        <end position="292"/>
    </location>
</feature>
<protein>
    <recommendedName>
        <fullName evidence="2 5">Cell shape-determining protein MreC</fullName>
    </recommendedName>
    <alternativeName>
        <fullName evidence="4 5">Cell shape protein MreC</fullName>
    </alternativeName>
</protein>
<organism evidence="9">
    <name type="scientific">Mizugakiibacter sediminis</name>
    <dbReference type="NCBI Taxonomy" id="1475481"/>
    <lineage>
        <taxon>Bacteria</taxon>
        <taxon>Pseudomonadati</taxon>
        <taxon>Pseudomonadota</taxon>
        <taxon>Gammaproteobacteria</taxon>
        <taxon>Lysobacterales</taxon>
        <taxon>Rhodanobacteraceae</taxon>
        <taxon>Mizugakiibacter</taxon>
    </lineage>
</organism>
<evidence type="ECO:0000256" key="3">
    <source>
        <dbReference type="ARBA" id="ARBA00022960"/>
    </source>
</evidence>
<proteinExistence type="inferred from homology"/>
<feature type="domain" description="Rod shape-determining protein MreC beta-barrel core" evidence="7">
    <location>
        <begin position="132"/>
        <end position="274"/>
    </location>
</feature>
<dbReference type="EMBL" id="DF952379">
    <property type="protein sequence ID" value="GAN45198.1"/>
    <property type="molecule type" value="Genomic_DNA"/>
</dbReference>
<reference evidence="8" key="1">
    <citation type="submission" date="2015-03" db="EMBL/GenBank/DDBJ databases">
        <title>Draft genome sequence of Mizugakiibacter sediminis skMP5.</title>
        <authorList>
            <person name="Watanabe T."/>
            <person name="Kojima H."/>
            <person name="Fukui M."/>
        </authorList>
    </citation>
    <scope>NUCLEOTIDE SEQUENCE</scope>
    <source>
        <strain evidence="8">SkMP5</strain>
    </source>
</reference>
<dbReference type="PANTHER" id="PTHR34138">
    <property type="entry name" value="CELL SHAPE-DETERMINING PROTEIN MREC"/>
    <property type="match status" value="1"/>
</dbReference>
<dbReference type="GO" id="GO:0008360">
    <property type="term" value="P:regulation of cell shape"/>
    <property type="evidence" value="ECO:0007669"/>
    <property type="project" value="UniProtKB-KW"/>
</dbReference>
<evidence type="ECO:0000313" key="10">
    <source>
        <dbReference type="Proteomes" id="UP000253740"/>
    </source>
</evidence>
<dbReference type="InterPro" id="IPR007221">
    <property type="entry name" value="MreC"/>
</dbReference>
<dbReference type="GO" id="GO:0005886">
    <property type="term" value="C:plasma membrane"/>
    <property type="evidence" value="ECO:0007669"/>
    <property type="project" value="TreeGrafter"/>
</dbReference>
<evidence type="ECO:0000313" key="8">
    <source>
        <dbReference type="EMBL" id="GAN45198.1"/>
    </source>
</evidence>
<gene>
    <name evidence="8" type="ORF">MBSD_1743</name>
    <name evidence="9" type="ORF">MBSD_n1503</name>
</gene>
<evidence type="ECO:0000256" key="4">
    <source>
        <dbReference type="ARBA" id="ARBA00032089"/>
    </source>
</evidence>
<sequence>MARNGTAPLFSDTAAGTLRLIGYLALAVVLMVVDQRGGWLARLRYAGALVVEPVYRLAALPAALVQDARLAFVERRDLTEENRRLREALLLAQARLNRLGAVADQNQRLRELLDVRHSLGMNVQLARLLDIDVDPYRHRIVLDAGAREGVKAGQVVIDAHGVMGQVVEVLPHTAVAMLITDPNHAIPVTVERTGLRTVAYGTGAIDRLKLPTIPLSAHVRVGDKLVTSGLGGRFPAGFPVGEIVQVAPDQAGMFAVAVARPAAALDRSGEVLLLHDLAEPAGPPEPVPPVGPPAQLAPNTATAGTSP</sequence>
<dbReference type="InterPro" id="IPR055342">
    <property type="entry name" value="MreC_beta-barrel_core"/>
</dbReference>
<dbReference type="AlphaFoldDB" id="A0A0K8QMS5"/>
<accession>A0A0K8QMS5</accession>
<keyword evidence="10" id="KW-1185">Reference proteome</keyword>
<dbReference type="PANTHER" id="PTHR34138:SF1">
    <property type="entry name" value="CELL SHAPE-DETERMINING PROTEIN MREC"/>
    <property type="match status" value="1"/>
</dbReference>
<evidence type="ECO:0000313" key="9">
    <source>
        <dbReference type="EMBL" id="GAP66200.1"/>
    </source>
</evidence>
<reference evidence="9" key="2">
    <citation type="submission" date="2015-08" db="EMBL/GenBank/DDBJ databases">
        <title>Complete DNA Sequence of Pseudomonas syringae pv. actinidiae, the Causal Agent of Kiwifruit Canker Disease.</title>
        <authorList>
            <person name="Rikkerink E.H.A."/>
            <person name="Fineran P.C."/>
        </authorList>
    </citation>
    <scope>NUCLEOTIDE SEQUENCE</scope>
    <source>
        <strain evidence="9">SkMP5</strain>
    </source>
</reference>
<dbReference type="STRING" id="1475481.GCA_000953855_01532"/>
<comment type="function">
    <text evidence="5">Involved in formation and maintenance of cell shape.</text>
</comment>
<name>A0A0K8QMS5_9GAMM</name>
<evidence type="ECO:0000259" key="7">
    <source>
        <dbReference type="Pfam" id="PF04085"/>
    </source>
</evidence>
<comment type="similarity">
    <text evidence="1 5">Belongs to the MreC family.</text>
</comment>
<dbReference type="NCBIfam" id="TIGR00219">
    <property type="entry name" value="mreC"/>
    <property type="match status" value="1"/>
</dbReference>
<keyword evidence="3 5" id="KW-0133">Cell shape</keyword>
<evidence type="ECO:0000256" key="1">
    <source>
        <dbReference type="ARBA" id="ARBA00009369"/>
    </source>
</evidence>
<dbReference type="InterPro" id="IPR042177">
    <property type="entry name" value="Cell/Rod_1"/>
</dbReference>
<dbReference type="OrthoDB" id="9808025at2"/>